<evidence type="ECO:0000313" key="2">
    <source>
        <dbReference type="EMBL" id="KOF85461.1"/>
    </source>
</evidence>
<feature type="compositionally biased region" description="Polar residues" evidence="1">
    <location>
        <begin position="33"/>
        <end position="42"/>
    </location>
</feature>
<accession>A0A0L8H851</accession>
<dbReference type="AlphaFoldDB" id="A0A0L8H851"/>
<proteinExistence type="predicted"/>
<dbReference type="EMBL" id="KQ418886">
    <property type="protein sequence ID" value="KOF85461.1"/>
    <property type="molecule type" value="Genomic_DNA"/>
</dbReference>
<feature type="region of interest" description="Disordered" evidence="1">
    <location>
        <begin position="1"/>
        <end position="42"/>
    </location>
</feature>
<feature type="region of interest" description="Disordered" evidence="1">
    <location>
        <begin position="62"/>
        <end position="110"/>
    </location>
</feature>
<feature type="compositionally biased region" description="Polar residues" evidence="1">
    <location>
        <begin position="75"/>
        <end position="84"/>
    </location>
</feature>
<protein>
    <submittedName>
        <fullName evidence="2">Uncharacterized protein</fullName>
    </submittedName>
</protein>
<feature type="non-terminal residue" evidence="2">
    <location>
        <position position="141"/>
    </location>
</feature>
<feature type="compositionally biased region" description="Polar residues" evidence="1">
    <location>
        <begin position="92"/>
        <end position="110"/>
    </location>
</feature>
<sequence length="141" mass="16075">MNTHNNLANTYNDATNNYTNRSENNNGKRNYEDSNNILSPTNHNFNQQIECISNDVAVLTEVDDRPNSNRNNSDQGPSSYNINMPNVERISPTDSTSRNELNNDGNNQYIPNNRIEELINDISVNNCSNNNNNNRDIRNNI</sequence>
<evidence type="ECO:0000256" key="1">
    <source>
        <dbReference type="SAM" id="MobiDB-lite"/>
    </source>
</evidence>
<gene>
    <name evidence="2" type="ORF">OCBIM_22020295mg</name>
</gene>
<name>A0A0L8H851_OCTBM</name>
<organism evidence="2">
    <name type="scientific">Octopus bimaculoides</name>
    <name type="common">California two-spotted octopus</name>
    <dbReference type="NCBI Taxonomy" id="37653"/>
    <lineage>
        <taxon>Eukaryota</taxon>
        <taxon>Metazoa</taxon>
        <taxon>Spiralia</taxon>
        <taxon>Lophotrochozoa</taxon>
        <taxon>Mollusca</taxon>
        <taxon>Cephalopoda</taxon>
        <taxon>Coleoidea</taxon>
        <taxon>Octopodiformes</taxon>
        <taxon>Octopoda</taxon>
        <taxon>Incirrata</taxon>
        <taxon>Octopodidae</taxon>
        <taxon>Octopus</taxon>
    </lineage>
</organism>
<feature type="compositionally biased region" description="Low complexity" evidence="1">
    <location>
        <begin position="1"/>
        <end position="25"/>
    </location>
</feature>
<reference evidence="2" key="1">
    <citation type="submission" date="2015-07" db="EMBL/GenBank/DDBJ databases">
        <title>MeaNS - Measles Nucleotide Surveillance Program.</title>
        <authorList>
            <person name="Tran T."/>
            <person name="Druce J."/>
        </authorList>
    </citation>
    <scope>NUCLEOTIDE SEQUENCE</scope>
    <source>
        <strain evidence="2">UCB-OBI-ISO-001</strain>
        <tissue evidence="2">Gonad</tissue>
    </source>
</reference>